<dbReference type="InterPro" id="IPR016159">
    <property type="entry name" value="Cullin_repeat-like_dom_sf"/>
</dbReference>
<keyword evidence="3 4" id="KW-0268">Exocytosis</keyword>
<reference evidence="7" key="1">
    <citation type="submission" date="2020-07" db="EMBL/GenBank/DDBJ databases">
        <title>Draft Genome Sequence of a Deep-Sea Yeast, Naganishia (Cryptococcus) liquefaciens strain N6.</title>
        <authorList>
            <person name="Han Y.W."/>
            <person name="Kajitani R."/>
            <person name="Morimoto H."/>
            <person name="Parhat M."/>
            <person name="Tsubouchi H."/>
            <person name="Bakenova O."/>
            <person name="Ogata M."/>
            <person name="Argunhan B."/>
            <person name="Aoki R."/>
            <person name="Kajiwara S."/>
            <person name="Itoh T."/>
            <person name="Iwasaki H."/>
        </authorList>
    </citation>
    <scope>NUCLEOTIDE SEQUENCE</scope>
    <source>
        <strain evidence="7">N6</strain>
    </source>
</reference>
<dbReference type="InterPro" id="IPR046364">
    <property type="entry name" value="Exo70_C"/>
</dbReference>
<keyword evidence="2 4" id="KW-0813">Transport</keyword>
<dbReference type="Pfam" id="PF20669">
    <property type="entry name" value="Exo70_N"/>
    <property type="match status" value="1"/>
</dbReference>
<gene>
    <name evidence="7" type="ORF">NliqN6_0378</name>
</gene>
<evidence type="ECO:0000256" key="3">
    <source>
        <dbReference type="ARBA" id="ARBA00022483"/>
    </source>
</evidence>
<dbReference type="PANTHER" id="PTHR12542:SF41">
    <property type="entry name" value="EXOCYST COMPLEX COMPONENT 7"/>
    <property type="match status" value="1"/>
</dbReference>
<dbReference type="GO" id="GO:0015031">
    <property type="term" value="P:protein transport"/>
    <property type="evidence" value="ECO:0007669"/>
    <property type="project" value="UniProtKB-KW"/>
</dbReference>
<dbReference type="EMBL" id="BLZA01000005">
    <property type="protein sequence ID" value="GHJ83976.1"/>
    <property type="molecule type" value="Genomic_DNA"/>
</dbReference>
<comment type="similarity">
    <text evidence="1 4">Belongs to the EXO70 family.</text>
</comment>
<evidence type="ECO:0000256" key="1">
    <source>
        <dbReference type="ARBA" id="ARBA00006756"/>
    </source>
</evidence>
<organism evidence="7 8">
    <name type="scientific">Naganishia liquefaciens</name>
    <dbReference type="NCBI Taxonomy" id="104408"/>
    <lineage>
        <taxon>Eukaryota</taxon>
        <taxon>Fungi</taxon>
        <taxon>Dikarya</taxon>
        <taxon>Basidiomycota</taxon>
        <taxon>Agaricomycotina</taxon>
        <taxon>Tremellomycetes</taxon>
        <taxon>Filobasidiales</taxon>
        <taxon>Filobasidiaceae</taxon>
        <taxon>Naganishia</taxon>
    </lineage>
</organism>
<evidence type="ECO:0000313" key="7">
    <source>
        <dbReference type="EMBL" id="GHJ83976.1"/>
    </source>
</evidence>
<evidence type="ECO:0000256" key="2">
    <source>
        <dbReference type="ARBA" id="ARBA00022448"/>
    </source>
</evidence>
<evidence type="ECO:0000313" key="8">
    <source>
        <dbReference type="Proteomes" id="UP000620104"/>
    </source>
</evidence>
<sequence length="617" mass="68256">MEGETELALLEQRLAQTNKLASRMTGILAQLDARLVKLDKTIAPFGIQPLTKEAQNIDNALSILGGKDVKTKIIQSEYAVGKHEEDIISRSPQESNLRDYTDAIDRLVKEIDRLGKNERRSTEARIKDYSRLVDLGARNLVGLVLKHVKDGSQKEVDLKKAADDGPTSPPTTLPTLGNAMSIIQYLSRLPRASTHPAGNHISVTMNQARESYLSTRREYILTKCLTPAIRGFDEDRRGSSPGGEEEARIVKCRKMAILLNGVLSLMQSEQLLLEHVFPESPAKSLASIFDPSLNALEDFLTSQIATIKKSLTSTTFYAFGLYETLVQHQADWRAITSELDFDARQIKLLEEASSVLRGACLRSFPEVLVDIRTSQTGGKGDTSSIADVTYRTVHYVQTLPTFEAIVTGLLGSLGDRNWLMGAVPATQKIAESDNTLQHFVADMMSGLVEQLEARARGMRKLVAAIFLLNNLSYALNVLTTSAETASMLGSGGESVLERGFREARARYMDVWQELLGLLAESTNTGTVARLTGTSGDKQVVKDSLAHFFARLDELEALSRQHSLARHDQNLRDRLSQETRRLVTPAFSAYTARHAKHVERYARSSPADLEKRITSMIA</sequence>
<protein>
    <recommendedName>
        <fullName evidence="4">Exocyst complex protein EXO70</fullName>
    </recommendedName>
</protein>
<comment type="function">
    <text evidence="4">Involved in the secretory pathway as part of the exocyst complex which tethers secretory vesicles to the sites of exocytosis. Also plays a role in the assembly of the exocyst.</text>
</comment>
<name>A0A8H3TNH0_9TREE</name>
<evidence type="ECO:0000256" key="5">
    <source>
        <dbReference type="SAM" id="MobiDB-lite"/>
    </source>
</evidence>
<accession>A0A8H3TNH0</accession>
<evidence type="ECO:0000259" key="6">
    <source>
        <dbReference type="Pfam" id="PF03081"/>
    </source>
</evidence>
<dbReference type="Proteomes" id="UP000620104">
    <property type="component" value="Unassembled WGS sequence"/>
</dbReference>
<comment type="caution">
    <text evidence="7">The sequence shown here is derived from an EMBL/GenBank/DDBJ whole genome shotgun (WGS) entry which is preliminary data.</text>
</comment>
<dbReference type="GO" id="GO:0005935">
    <property type="term" value="C:cellular bud neck"/>
    <property type="evidence" value="ECO:0007669"/>
    <property type="project" value="UniProtKB-SubCell"/>
</dbReference>
<evidence type="ECO:0000256" key="4">
    <source>
        <dbReference type="RuleBase" id="RU365026"/>
    </source>
</evidence>
<dbReference type="GO" id="GO:0005546">
    <property type="term" value="F:phosphatidylinositol-4,5-bisphosphate binding"/>
    <property type="evidence" value="ECO:0007669"/>
    <property type="project" value="InterPro"/>
</dbReference>
<feature type="domain" description="Exocyst complex subunit Exo70 C-terminal" evidence="6">
    <location>
        <begin position="258"/>
        <end position="613"/>
    </location>
</feature>
<dbReference type="GO" id="GO:0000145">
    <property type="term" value="C:exocyst"/>
    <property type="evidence" value="ECO:0007669"/>
    <property type="project" value="InterPro"/>
</dbReference>
<comment type="subcellular location">
    <subcellularLocation>
        <location evidence="4">Bud</location>
    </subcellularLocation>
    <subcellularLocation>
        <location evidence="4">Bud neck</location>
    </subcellularLocation>
</comment>
<keyword evidence="8" id="KW-1185">Reference proteome</keyword>
<proteinExistence type="inferred from homology"/>
<dbReference type="Pfam" id="PF03081">
    <property type="entry name" value="Exo70_C"/>
    <property type="match status" value="1"/>
</dbReference>
<dbReference type="Gene3D" id="1.20.1280.170">
    <property type="entry name" value="Exocyst complex component Exo70"/>
    <property type="match status" value="1"/>
</dbReference>
<dbReference type="GO" id="GO:0006887">
    <property type="term" value="P:exocytosis"/>
    <property type="evidence" value="ECO:0007669"/>
    <property type="project" value="UniProtKB-KW"/>
</dbReference>
<feature type="region of interest" description="Disordered" evidence="5">
    <location>
        <begin position="156"/>
        <end position="176"/>
    </location>
</feature>
<dbReference type="InterPro" id="IPR004140">
    <property type="entry name" value="Exo70"/>
</dbReference>
<dbReference type="OrthoDB" id="1922221at2759"/>
<keyword evidence="4" id="KW-0653">Protein transport</keyword>
<dbReference type="PANTHER" id="PTHR12542">
    <property type="entry name" value="EXOCYST COMPLEX PROTEIN EXO70"/>
    <property type="match status" value="1"/>
</dbReference>
<dbReference type="SUPFAM" id="SSF74788">
    <property type="entry name" value="Cullin repeat-like"/>
    <property type="match status" value="1"/>
</dbReference>
<dbReference type="AlphaFoldDB" id="A0A8H3TNH0"/>